<dbReference type="Pfam" id="PF00072">
    <property type="entry name" value="Response_reg"/>
    <property type="match status" value="1"/>
</dbReference>
<dbReference type="PROSITE" id="PS50110">
    <property type="entry name" value="RESPONSE_REGULATORY"/>
    <property type="match status" value="1"/>
</dbReference>
<reference evidence="5" key="1">
    <citation type="journal article" date="2019" name="Int. J. Syst. Evol. Microbiol.">
        <title>The Global Catalogue of Microorganisms (GCM) 10K type strain sequencing project: providing services to taxonomists for standard genome sequencing and annotation.</title>
        <authorList>
            <consortium name="The Broad Institute Genomics Platform"/>
            <consortium name="The Broad Institute Genome Sequencing Center for Infectious Disease"/>
            <person name="Wu L."/>
            <person name="Ma J."/>
        </authorList>
    </citation>
    <scope>NUCLEOTIDE SEQUENCE [LARGE SCALE GENOMIC DNA]</scope>
    <source>
        <strain evidence="5">CGMCC 1.12769</strain>
    </source>
</reference>
<dbReference type="PANTHER" id="PTHR44591:SF3">
    <property type="entry name" value="RESPONSE REGULATORY DOMAIN-CONTAINING PROTEIN"/>
    <property type="match status" value="1"/>
</dbReference>
<organism evidence="4 5">
    <name type="scientific">Paenibacillus segetis</name>
    <dbReference type="NCBI Taxonomy" id="1325360"/>
    <lineage>
        <taxon>Bacteria</taxon>
        <taxon>Bacillati</taxon>
        <taxon>Bacillota</taxon>
        <taxon>Bacilli</taxon>
        <taxon>Bacillales</taxon>
        <taxon>Paenibacillaceae</taxon>
        <taxon>Paenibacillus</taxon>
    </lineage>
</organism>
<dbReference type="InterPro" id="IPR011006">
    <property type="entry name" value="CheY-like_superfamily"/>
</dbReference>
<evidence type="ECO:0000313" key="5">
    <source>
        <dbReference type="Proteomes" id="UP000659344"/>
    </source>
</evidence>
<proteinExistence type="predicted"/>
<sequence>MKKKLLIVDDQYAIRKLLEEMFCSEDYETFEASNGEQALQMLDLVSPDLIFLDMKMPGLNGAEVMELINERGSKAFVVVITAYKELESVQRANYIEPTLEFAKPFDIYEVQNAVRNILQMDTGMQSSLS</sequence>
<gene>
    <name evidence="4" type="ORF">GCM10008013_16320</name>
</gene>
<dbReference type="InterPro" id="IPR050595">
    <property type="entry name" value="Bact_response_regulator"/>
</dbReference>
<dbReference type="Gene3D" id="3.40.50.2300">
    <property type="match status" value="1"/>
</dbReference>
<dbReference type="SMART" id="SM00448">
    <property type="entry name" value="REC"/>
    <property type="match status" value="1"/>
</dbReference>
<protein>
    <submittedName>
        <fullName evidence="4">Response regulator</fullName>
    </submittedName>
</protein>
<dbReference type="InterPro" id="IPR001789">
    <property type="entry name" value="Sig_transdc_resp-reg_receiver"/>
</dbReference>
<keyword evidence="1 2" id="KW-0597">Phosphoprotein</keyword>
<evidence type="ECO:0000259" key="3">
    <source>
        <dbReference type="PROSITE" id="PS50110"/>
    </source>
</evidence>
<accession>A0ABQ1YB64</accession>
<comment type="caution">
    <text evidence="4">The sequence shown here is derived from an EMBL/GenBank/DDBJ whole genome shotgun (WGS) entry which is preliminary data.</text>
</comment>
<keyword evidence="5" id="KW-1185">Reference proteome</keyword>
<name>A0ABQ1YB64_9BACL</name>
<feature type="domain" description="Response regulatory" evidence="3">
    <location>
        <begin position="4"/>
        <end position="118"/>
    </location>
</feature>
<dbReference type="EMBL" id="BMFT01000001">
    <property type="protein sequence ID" value="GGH19554.1"/>
    <property type="molecule type" value="Genomic_DNA"/>
</dbReference>
<evidence type="ECO:0000256" key="1">
    <source>
        <dbReference type="ARBA" id="ARBA00022553"/>
    </source>
</evidence>
<dbReference type="PANTHER" id="PTHR44591">
    <property type="entry name" value="STRESS RESPONSE REGULATOR PROTEIN 1"/>
    <property type="match status" value="1"/>
</dbReference>
<evidence type="ECO:0000256" key="2">
    <source>
        <dbReference type="PROSITE-ProRule" id="PRU00169"/>
    </source>
</evidence>
<dbReference type="Proteomes" id="UP000659344">
    <property type="component" value="Unassembled WGS sequence"/>
</dbReference>
<dbReference type="RefSeq" id="WP_188537538.1">
    <property type="nucleotide sequence ID" value="NZ_BMFT01000001.1"/>
</dbReference>
<dbReference type="SUPFAM" id="SSF52172">
    <property type="entry name" value="CheY-like"/>
    <property type="match status" value="1"/>
</dbReference>
<feature type="modified residue" description="4-aspartylphosphate" evidence="2">
    <location>
        <position position="53"/>
    </location>
</feature>
<evidence type="ECO:0000313" key="4">
    <source>
        <dbReference type="EMBL" id="GGH19554.1"/>
    </source>
</evidence>